<name>A0A7Z0BUF0_9SPHN</name>
<keyword evidence="2" id="KW-1185">Reference proteome</keyword>
<evidence type="ECO:0000313" key="1">
    <source>
        <dbReference type="EMBL" id="NYH95133.1"/>
    </source>
</evidence>
<sequence>MNLPKIDLSMLPDLEKLTGVFGSVATDLVRLQSDDSLAIMMAFIYDLK</sequence>
<dbReference type="AlphaFoldDB" id="A0A7Z0BUF0"/>
<dbReference type="EMBL" id="JACBZF010000002">
    <property type="protein sequence ID" value="NYH95133.1"/>
    <property type="molecule type" value="Genomic_DNA"/>
</dbReference>
<dbReference type="Proteomes" id="UP000522081">
    <property type="component" value="Unassembled WGS sequence"/>
</dbReference>
<accession>A0A7Z0BUF0</accession>
<protein>
    <submittedName>
        <fullName evidence="1">Uncharacterized protein</fullName>
    </submittedName>
</protein>
<reference evidence="1 2" key="1">
    <citation type="submission" date="2020-07" db="EMBL/GenBank/DDBJ databases">
        <title>Genomic Encyclopedia of Type Strains, Phase IV (KMG-IV): sequencing the most valuable type-strain genomes for metagenomic binning, comparative biology and taxonomic classification.</title>
        <authorList>
            <person name="Goeker M."/>
        </authorList>
    </citation>
    <scope>NUCLEOTIDE SEQUENCE [LARGE SCALE GENOMIC DNA]</scope>
    <source>
        <strain evidence="1 2">DSM 29043</strain>
    </source>
</reference>
<proteinExistence type="predicted"/>
<evidence type="ECO:0000313" key="2">
    <source>
        <dbReference type="Proteomes" id="UP000522081"/>
    </source>
</evidence>
<comment type="caution">
    <text evidence="1">The sequence shown here is derived from an EMBL/GenBank/DDBJ whole genome shotgun (WGS) entry which is preliminary data.</text>
</comment>
<gene>
    <name evidence="1" type="ORF">FHS75_001452</name>
</gene>
<organism evidence="1 2">
    <name type="scientific">Novosphingobium marinum</name>
    <dbReference type="NCBI Taxonomy" id="1514948"/>
    <lineage>
        <taxon>Bacteria</taxon>
        <taxon>Pseudomonadati</taxon>
        <taxon>Pseudomonadota</taxon>
        <taxon>Alphaproteobacteria</taxon>
        <taxon>Sphingomonadales</taxon>
        <taxon>Sphingomonadaceae</taxon>
        <taxon>Novosphingobium</taxon>
    </lineage>
</organism>
<dbReference type="RefSeq" id="WP_179407008.1">
    <property type="nucleotide sequence ID" value="NZ_BMGF01000002.1"/>
</dbReference>